<dbReference type="Proteomes" id="UP000001542">
    <property type="component" value="Unassembled WGS sequence"/>
</dbReference>
<dbReference type="AlphaFoldDB" id="A2HCF2"/>
<name>A2HCF2_TRIV3</name>
<dbReference type="VEuPathDB" id="TrichDB:TVAGG3_0140620"/>
<evidence type="ECO:0000313" key="3">
    <source>
        <dbReference type="Proteomes" id="UP000001542"/>
    </source>
</evidence>
<gene>
    <name evidence="2" type="ORF">TVAG_223880</name>
</gene>
<feature type="transmembrane region" description="Helical" evidence="1">
    <location>
        <begin position="40"/>
        <end position="60"/>
    </location>
</feature>
<proteinExistence type="predicted"/>
<dbReference type="PANTHER" id="PTHR33631">
    <property type="match status" value="1"/>
</dbReference>
<dbReference type="VEuPathDB" id="TrichDB:TVAG_097310"/>
<dbReference type="InParanoid" id="A2HCF2"/>
<dbReference type="PANTHER" id="PTHR33631:SF1">
    <property type="entry name" value="DYNEIN HEAVY CHAIN"/>
    <property type="match status" value="1"/>
</dbReference>
<keyword evidence="1" id="KW-0812">Transmembrane</keyword>
<keyword evidence="1" id="KW-1133">Transmembrane helix</keyword>
<keyword evidence="1" id="KW-0472">Membrane</keyword>
<accession>A2HCF2</accession>
<evidence type="ECO:0000256" key="1">
    <source>
        <dbReference type="SAM" id="Phobius"/>
    </source>
</evidence>
<protein>
    <submittedName>
        <fullName evidence="2">Uncharacterized protein</fullName>
    </submittedName>
</protein>
<feature type="transmembrane region" description="Helical" evidence="1">
    <location>
        <begin position="80"/>
        <end position="106"/>
    </location>
</feature>
<organism evidence="2 3">
    <name type="scientific">Trichomonas vaginalis (strain ATCC PRA-98 / G3)</name>
    <dbReference type="NCBI Taxonomy" id="412133"/>
    <lineage>
        <taxon>Eukaryota</taxon>
        <taxon>Metamonada</taxon>
        <taxon>Parabasalia</taxon>
        <taxon>Trichomonadida</taxon>
        <taxon>Trichomonadidae</taxon>
        <taxon>Trichomonas</taxon>
    </lineage>
</organism>
<evidence type="ECO:0000313" key="2">
    <source>
        <dbReference type="EMBL" id="EAX72915.1"/>
    </source>
</evidence>
<dbReference type="EMBL" id="DS131124">
    <property type="protein sequence ID" value="EAX72915.1"/>
    <property type="molecule type" value="Genomic_DNA"/>
</dbReference>
<keyword evidence="3" id="KW-1185">Reference proteome</keyword>
<sequence length="129" mass="15558">MYDLLTVLMNYFITVLMYDLLTVLMNYFITVLMYDLLTVLVNYFITVLMYDLLTVLVNYFNTVLMNDLLTVFHKRFKVSFTHYFNLMLFTVVLKLTVYVFVVCYIASHVLHEFFKHFLIIHCFFLSTTF</sequence>
<reference evidence="2" key="2">
    <citation type="journal article" date="2007" name="Science">
        <title>Draft genome sequence of the sexually transmitted pathogen Trichomonas vaginalis.</title>
        <authorList>
            <person name="Carlton J.M."/>
            <person name="Hirt R.P."/>
            <person name="Silva J.C."/>
            <person name="Delcher A.L."/>
            <person name="Schatz M."/>
            <person name="Zhao Q."/>
            <person name="Wortman J.R."/>
            <person name="Bidwell S.L."/>
            <person name="Alsmark U.C.M."/>
            <person name="Besteiro S."/>
            <person name="Sicheritz-Ponten T."/>
            <person name="Noel C.J."/>
            <person name="Dacks J.B."/>
            <person name="Foster P.G."/>
            <person name="Simillion C."/>
            <person name="Van de Peer Y."/>
            <person name="Miranda-Saavedra D."/>
            <person name="Barton G.J."/>
            <person name="Westrop G.D."/>
            <person name="Mueller S."/>
            <person name="Dessi D."/>
            <person name="Fiori P.L."/>
            <person name="Ren Q."/>
            <person name="Paulsen I."/>
            <person name="Zhang H."/>
            <person name="Bastida-Corcuera F.D."/>
            <person name="Simoes-Barbosa A."/>
            <person name="Brown M.T."/>
            <person name="Hayes R.D."/>
            <person name="Mukherjee M."/>
            <person name="Okumura C.Y."/>
            <person name="Schneider R."/>
            <person name="Smith A.J."/>
            <person name="Vanacova S."/>
            <person name="Villalvazo M."/>
            <person name="Haas B.J."/>
            <person name="Pertea M."/>
            <person name="Feldblyum T.V."/>
            <person name="Utterback T.R."/>
            <person name="Shu C.L."/>
            <person name="Osoegawa K."/>
            <person name="de Jong P.J."/>
            <person name="Hrdy I."/>
            <person name="Horvathova L."/>
            <person name="Zubacova Z."/>
            <person name="Dolezal P."/>
            <person name="Malik S.B."/>
            <person name="Logsdon J.M. Jr."/>
            <person name="Henze K."/>
            <person name="Gupta A."/>
            <person name="Wang C.C."/>
            <person name="Dunne R.L."/>
            <person name="Upcroft J.A."/>
            <person name="Upcroft P."/>
            <person name="White O."/>
            <person name="Salzberg S.L."/>
            <person name="Tang P."/>
            <person name="Chiu C.-H."/>
            <person name="Lee Y.-S."/>
            <person name="Embley T.M."/>
            <person name="Coombs G.H."/>
            <person name="Mottram J.C."/>
            <person name="Tachezy J."/>
            <person name="Fraser-Liggett C.M."/>
            <person name="Johnson P.J."/>
        </authorList>
    </citation>
    <scope>NUCLEOTIDE SEQUENCE [LARGE SCALE GENOMIC DNA]</scope>
    <source>
        <strain evidence="2">G3</strain>
    </source>
</reference>
<reference evidence="2" key="1">
    <citation type="submission" date="2006-10" db="EMBL/GenBank/DDBJ databases">
        <authorList>
            <person name="Amadeo P."/>
            <person name="Zhao Q."/>
            <person name="Wortman J."/>
            <person name="Fraser-Liggett C."/>
            <person name="Carlton J."/>
        </authorList>
    </citation>
    <scope>NUCLEOTIDE SEQUENCE</scope>
    <source>
        <strain evidence="2">G3</strain>
    </source>
</reference>
<feature type="transmembrane region" description="Helical" evidence="1">
    <location>
        <begin position="12"/>
        <end position="33"/>
    </location>
</feature>